<keyword evidence="5" id="KW-0808">Transferase</keyword>
<accession>A0A095XYC8</accession>
<organism evidence="20 21">
    <name type="scientific">Pseudohaliea rubra DSM 19751</name>
    <dbReference type="NCBI Taxonomy" id="1265313"/>
    <lineage>
        <taxon>Bacteria</taxon>
        <taxon>Pseudomonadati</taxon>
        <taxon>Pseudomonadota</taxon>
        <taxon>Gammaproteobacteria</taxon>
        <taxon>Cellvibrionales</taxon>
        <taxon>Halieaceae</taxon>
        <taxon>Pseudohaliea</taxon>
    </lineage>
</organism>
<evidence type="ECO:0000313" key="21">
    <source>
        <dbReference type="Proteomes" id="UP000029640"/>
    </source>
</evidence>
<dbReference type="Proteomes" id="UP000029640">
    <property type="component" value="Unassembled WGS sequence"/>
</dbReference>
<dbReference type="EMBL" id="AUVB01000018">
    <property type="protein sequence ID" value="KGE04766.1"/>
    <property type="molecule type" value="Genomic_DNA"/>
</dbReference>
<feature type="chain" id="PRO_5001914026" description="histidine kinase" evidence="16">
    <location>
        <begin position="26"/>
        <end position="1498"/>
    </location>
</feature>
<dbReference type="Pfam" id="PF00072">
    <property type="entry name" value="Response_reg"/>
    <property type="match status" value="1"/>
</dbReference>
<dbReference type="InterPro" id="IPR011047">
    <property type="entry name" value="Quinoprotein_ADH-like_sf"/>
</dbReference>
<dbReference type="InterPro" id="IPR003661">
    <property type="entry name" value="HisK_dim/P_dom"/>
</dbReference>
<keyword evidence="6" id="KW-0812">Transmembrane</keyword>
<dbReference type="PANTHER" id="PTHR43547">
    <property type="entry name" value="TWO-COMPONENT HISTIDINE KINASE"/>
    <property type="match status" value="1"/>
</dbReference>
<dbReference type="InterPro" id="IPR036890">
    <property type="entry name" value="HATPase_C_sf"/>
</dbReference>
<keyword evidence="15" id="KW-0175">Coiled coil</keyword>
<dbReference type="Gene3D" id="3.30.565.10">
    <property type="entry name" value="Histidine kinase-like ATPase, C-terminal domain"/>
    <property type="match status" value="1"/>
</dbReference>
<dbReference type="InterPro" id="IPR011110">
    <property type="entry name" value="Reg_prop"/>
</dbReference>
<evidence type="ECO:0000259" key="19">
    <source>
        <dbReference type="PROSITE" id="PS50894"/>
    </source>
</evidence>
<dbReference type="InterPro" id="IPR015943">
    <property type="entry name" value="WD40/YVTN_repeat-like_dom_sf"/>
</dbReference>
<dbReference type="STRING" id="1265313.HRUBRA_00644"/>
<protein>
    <recommendedName>
        <fullName evidence="3">histidine kinase</fullName>
        <ecNumber evidence="3">2.7.13.3</ecNumber>
    </recommendedName>
</protein>
<evidence type="ECO:0000256" key="5">
    <source>
        <dbReference type="ARBA" id="ARBA00022679"/>
    </source>
</evidence>
<dbReference type="InterPro" id="IPR036097">
    <property type="entry name" value="HisK_dim/P_sf"/>
</dbReference>
<dbReference type="Pfam" id="PF07494">
    <property type="entry name" value="Reg_prop"/>
    <property type="match status" value="7"/>
</dbReference>
<name>A0A095XYC8_9GAMM</name>
<dbReference type="CDD" id="cd17546">
    <property type="entry name" value="REC_hyHK_CKI1_RcsC-like"/>
    <property type="match status" value="1"/>
</dbReference>
<dbReference type="PRINTS" id="PR00344">
    <property type="entry name" value="BCTRLSENSOR"/>
</dbReference>
<keyword evidence="11" id="KW-0902">Two-component regulatory system</keyword>
<dbReference type="eggNOG" id="COG3292">
    <property type="taxonomic scope" value="Bacteria"/>
</dbReference>
<keyword evidence="16" id="KW-0732">Signal</keyword>
<dbReference type="InterPro" id="IPR005467">
    <property type="entry name" value="His_kinase_dom"/>
</dbReference>
<dbReference type="Gene3D" id="3.40.50.2300">
    <property type="match status" value="1"/>
</dbReference>
<evidence type="ECO:0000256" key="2">
    <source>
        <dbReference type="ARBA" id="ARBA00004370"/>
    </source>
</evidence>
<evidence type="ECO:0000256" key="9">
    <source>
        <dbReference type="ARBA" id="ARBA00022840"/>
    </source>
</evidence>
<evidence type="ECO:0000256" key="13">
    <source>
        <dbReference type="PROSITE-ProRule" id="PRU00110"/>
    </source>
</evidence>
<evidence type="ECO:0000256" key="4">
    <source>
        <dbReference type="ARBA" id="ARBA00022553"/>
    </source>
</evidence>
<dbReference type="GO" id="GO:0016020">
    <property type="term" value="C:membrane"/>
    <property type="evidence" value="ECO:0007669"/>
    <property type="project" value="UniProtKB-SubCell"/>
</dbReference>
<keyword evidence="12" id="KW-0472">Membrane</keyword>
<dbReference type="InterPro" id="IPR008207">
    <property type="entry name" value="Sig_transdc_His_kin_Hpt_dom"/>
</dbReference>
<dbReference type="SUPFAM" id="SSF55874">
    <property type="entry name" value="ATPase domain of HSP90 chaperone/DNA topoisomerase II/histidine kinase"/>
    <property type="match status" value="1"/>
</dbReference>
<dbReference type="InterPro" id="IPR004358">
    <property type="entry name" value="Sig_transdc_His_kin-like_C"/>
</dbReference>
<evidence type="ECO:0000313" key="20">
    <source>
        <dbReference type="EMBL" id="KGE04766.1"/>
    </source>
</evidence>
<evidence type="ECO:0000256" key="14">
    <source>
        <dbReference type="PROSITE-ProRule" id="PRU00169"/>
    </source>
</evidence>
<feature type="domain" description="HPt" evidence="19">
    <location>
        <begin position="1402"/>
        <end position="1498"/>
    </location>
</feature>
<feature type="coiled-coil region" evidence="15">
    <location>
        <begin position="813"/>
        <end position="847"/>
    </location>
</feature>
<feature type="signal peptide" evidence="16">
    <location>
        <begin position="1"/>
        <end position="25"/>
    </location>
</feature>
<dbReference type="Gene3D" id="2.130.10.10">
    <property type="entry name" value="YVTN repeat-like/Quinoprotein amine dehydrogenase"/>
    <property type="match status" value="2"/>
</dbReference>
<keyword evidence="9" id="KW-0067">ATP-binding</keyword>
<keyword evidence="4 14" id="KW-0597">Phosphoprotein</keyword>
<feature type="modified residue" description="Phosphohistidine" evidence="13">
    <location>
        <position position="1441"/>
    </location>
</feature>
<dbReference type="PROSITE" id="PS50109">
    <property type="entry name" value="HIS_KIN"/>
    <property type="match status" value="1"/>
</dbReference>
<dbReference type="Pfam" id="PF02518">
    <property type="entry name" value="HATPase_c"/>
    <property type="match status" value="1"/>
</dbReference>
<keyword evidence="7" id="KW-0547">Nucleotide-binding</keyword>
<dbReference type="SMART" id="SM00388">
    <property type="entry name" value="HisKA"/>
    <property type="match status" value="1"/>
</dbReference>
<keyword evidence="8" id="KW-0418">Kinase</keyword>
<evidence type="ECO:0000259" key="17">
    <source>
        <dbReference type="PROSITE" id="PS50109"/>
    </source>
</evidence>
<dbReference type="eggNOG" id="COG4191">
    <property type="taxonomic scope" value="Bacteria"/>
</dbReference>
<dbReference type="InterPro" id="IPR001789">
    <property type="entry name" value="Sig_transdc_resp-reg_receiver"/>
</dbReference>
<evidence type="ECO:0000256" key="16">
    <source>
        <dbReference type="SAM" id="SignalP"/>
    </source>
</evidence>
<sequence length="1498" mass="164631">MLQLLQSIRATLFLAVLLTSPGANSADEPPTQYHFQIAEVSDDLTQSSVSDLLQSKTGELWIATQEGLNRYNGHTLITYRHSPSAQGSISSDAVTSITESSDGSIWVATINGGLNRFNPKKRVFETFLSSNEPESLVSNDVYAVFADSKGKIWIGYEGAISYLDLQSNSYKHLIGDRDLDRSLGLVTSFAESSQGEIWVSTTEAGLLQISDSLEIERQQTLQTSDRQATKPAQPTHIALHGEEIWVGTLNSGLFMLNTSSGKFQQYNTRTATTRLPSNTIYDIFFDDQSNLWIGTNSGLAVLDESRTNLQLYSNEDSALPAARITSITQTRDGTYWVGTFFGLTKARRSYFSKYTPENFGLSNPSVNAFATTGDGSIWVGTDDGLNQLSQNSERFNWLNTFTNPSLSDSAVMSLFGEDETLWIGTYAGGLNKYNLKTKELTKIRASQSTPRALASDGITSILRASTGHLIVGTYQGGLSVFDPESQHATVYLHEPSNRTSISSNNVLALLEDSRGAVWIGTENGLNLLDLKTRDFQRYYAENGNTSSLSSNMVWSLHEDRTGNLWLGTNGGGLNLWRKNRIEANAPQFEHYSENISLPSSSIFGIQEDSKGNLWLSHNKGVTRFNPSSLDVRHFREVDGLQDSEFNMGAAFSDKEGHIYFGGPRGFNRITPANVPDSAPSPQVSIAEIRVMNQPANLQEPFNEVSALHLDYTDRMFTVEFFAADFSSPESILYAYKLEGISPDWVISRDAKKASFTTLPAGEYRLRLAAANAAGTWNWDAKQIDIIVAPPPWLSKAAYIIYATLATTAVLIAIGFLTSRARRAEARRMELENKVRERTLELEEATTVAEEANKAKSQFLATMTHEIRTPMHGIIGMSELLLSSKLTPSQRRFAETAKQSGESLLQLINDILDHSKLEADKTELEITRFDLVALIDDVCRLQSEVAFRKGIRVYNTCDPEGPRDYLGDPTRIRQIVTNLVGNAIKFTEDGAVRVSQKITQPITPEGIYRVCIAVDDDGIGMDETTQAKVFESYTQADASTTRRFGGSGLGLTISRKYAELMGGEIQVKSTPGVGSRVALVLPINSTKGTQELTFNQEPALQCTIFSDDELITKMLDSHLRVLSVTTIDHQSGMIAPYVGDADEPQSGIKRVAFVPITYNTPERAAQTSGMTSRFKSIVYYSFSAKEVALALDKGLQAIHLPAVNNEIKAFIGEATGNLDSSPQPEPTTKPAVNSIVARAHILVAEDMPVNQMIIGEFLHAASCTFDIAASGKEAVDLFAIGAYDLVLMDCQMPIMDGYAATRAIRKSEPIGSHIPIIALTAGGSKEDIVQCQKAGMDKLLQKPFKQADIILILDEFGPPMLTGGHPYKETESQQLSPFFVDSGTEIDDTVIDGLRRLAAQTSNSKLLESLLEGYHDQMQQKLFELDAETTSMNAANVATIAHAIKSMSANMGAILVREIAQRLEEEAKAGWVSDFEKQHESIKCAFMSFMKAAEKISFR</sequence>
<dbReference type="GO" id="GO:0005524">
    <property type="term" value="F:ATP binding"/>
    <property type="evidence" value="ECO:0007669"/>
    <property type="project" value="UniProtKB-KW"/>
</dbReference>
<reference evidence="20 21" key="1">
    <citation type="journal article" date="2014" name="Genome Announc.">
        <title>Genome Sequence of Gammaproteobacterial Pseudohaliea rubra Type Strain DSM 19751, Isolated from Coastal Seawater of the Mediterranean Sea.</title>
        <authorList>
            <person name="Spring S."/>
            <person name="Fiebig A."/>
            <person name="Riedel T."/>
            <person name="Goker M."/>
            <person name="Klenk H.P."/>
        </authorList>
    </citation>
    <scope>NUCLEOTIDE SEQUENCE [LARGE SCALE GENOMIC DNA]</scope>
    <source>
        <strain evidence="20 21">DSM 19751</strain>
    </source>
</reference>
<evidence type="ECO:0000256" key="6">
    <source>
        <dbReference type="ARBA" id="ARBA00022692"/>
    </source>
</evidence>
<dbReference type="SMART" id="SM00387">
    <property type="entry name" value="HATPase_c"/>
    <property type="match status" value="1"/>
</dbReference>
<dbReference type="GO" id="GO:0000155">
    <property type="term" value="F:phosphorelay sensor kinase activity"/>
    <property type="evidence" value="ECO:0007669"/>
    <property type="project" value="InterPro"/>
</dbReference>
<feature type="modified residue" description="4-aspartylphosphate" evidence="14">
    <location>
        <position position="1288"/>
    </location>
</feature>
<dbReference type="SUPFAM" id="SSF50998">
    <property type="entry name" value="Quinoprotein alcohol dehydrogenase-like"/>
    <property type="match status" value="1"/>
</dbReference>
<dbReference type="PATRIC" id="fig|1265313.6.peg.638"/>
<dbReference type="Gene3D" id="1.10.287.130">
    <property type="match status" value="1"/>
</dbReference>
<dbReference type="Pfam" id="PF00512">
    <property type="entry name" value="HisKA"/>
    <property type="match status" value="1"/>
</dbReference>
<feature type="domain" description="Histidine kinase" evidence="17">
    <location>
        <begin position="861"/>
        <end position="1084"/>
    </location>
</feature>
<dbReference type="SUPFAM" id="SSF47226">
    <property type="entry name" value="Histidine-containing phosphotransfer domain, HPT domain"/>
    <property type="match status" value="1"/>
</dbReference>
<gene>
    <name evidence="20" type="ORF">HRUBRA_00644</name>
</gene>
<evidence type="ECO:0000256" key="8">
    <source>
        <dbReference type="ARBA" id="ARBA00022777"/>
    </source>
</evidence>
<keyword evidence="10" id="KW-1133">Transmembrane helix</keyword>
<dbReference type="FunFam" id="1.10.287.130:FF:000004">
    <property type="entry name" value="Ethylene receptor 1"/>
    <property type="match status" value="1"/>
</dbReference>
<feature type="domain" description="Response regulatory" evidence="18">
    <location>
        <begin position="1239"/>
        <end position="1356"/>
    </location>
</feature>
<dbReference type="SUPFAM" id="SSF52172">
    <property type="entry name" value="CheY-like"/>
    <property type="match status" value="1"/>
</dbReference>
<dbReference type="EC" id="2.7.13.3" evidence="3"/>
<evidence type="ECO:0000256" key="3">
    <source>
        <dbReference type="ARBA" id="ARBA00012438"/>
    </source>
</evidence>
<dbReference type="Gene3D" id="2.60.40.10">
    <property type="entry name" value="Immunoglobulins"/>
    <property type="match status" value="1"/>
</dbReference>
<evidence type="ECO:0000256" key="15">
    <source>
        <dbReference type="SAM" id="Coils"/>
    </source>
</evidence>
<dbReference type="SMART" id="SM00448">
    <property type="entry name" value="REC"/>
    <property type="match status" value="1"/>
</dbReference>
<evidence type="ECO:0000256" key="10">
    <source>
        <dbReference type="ARBA" id="ARBA00022989"/>
    </source>
</evidence>
<dbReference type="InterPro" id="IPR011123">
    <property type="entry name" value="Y_Y_Y"/>
</dbReference>
<dbReference type="InterPro" id="IPR011006">
    <property type="entry name" value="CheY-like_superfamily"/>
</dbReference>
<dbReference type="Pfam" id="PF07495">
    <property type="entry name" value="Y_Y_Y"/>
    <property type="match status" value="1"/>
</dbReference>
<dbReference type="FunFam" id="3.30.565.10:FF:000010">
    <property type="entry name" value="Sensor histidine kinase RcsC"/>
    <property type="match status" value="1"/>
</dbReference>
<dbReference type="HOGENOM" id="CLU_000445_28_2_6"/>
<dbReference type="CDD" id="cd16922">
    <property type="entry name" value="HATPase_EvgS-ArcB-TorS-like"/>
    <property type="match status" value="1"/>
</dbReference>
<evidence type="ECO:0000259" key="18">
    <source>
        <dbReference type="PROSITE" id="PS50110"/>
    </source>
</evidence>
<dbReference type="InterPro" id="IPR036641">
    <property type="entry name" value="HPT_dom_sf"/>
</dbReference>
<evidence type="ECO:0000256" key="7">
    <source>
        <dbReference type="ARBA" id="ARBA00022741"/>
    </source>
</evidence>
<keyword evidence="21" id="KW-1185">Reference proteome</keyword>
<evidence type="ECO:0000256" key="11">
    <source>
        <dbReference type="ARBA" id="ARBA00023012"/>
    </source>
</evidence>
<dbReference type="InterPro" id="IPR003594">
    <property type="entry name" value="HATPase_dom"/>
</dbReference>
<dbReference type="OrthoDB" id="9772100at2"/>
<proteinExistence type="predicted"/>
<evidence type="ECO:0000256" key="1">
    <source>
        <dbReference type="ARBA" id="ARBA00000085"/>
    </source>
</evidence>
<comment type="subcellular location">
    <subcellularLocation>
        <location evidence="2">Membrane</location>
    </subcellularLocation>
</comment>
<dbReference type="SUPFAM" id="SSF63829">
    <property type="entry name" value="Calcium-dependent phosphotriesterase"/>
    <property type="match status" value="1"/>
</dbReference>
<dbReference type="SUPFAM" id="SSF47384">
    <property type="entry name" value="Homodimeric domain of signal transducing histidine kinase"/>
    <property type="match status" value="1"/>
</dbReference>
<dbReference type="RefSeq" id="WP_084592494.1">
    <property type="nucleotide sequence ID" value="NZ_KN234755.1"/>
</dbReference>
<dbReference type="PROSITE" id="PS50894">
    <property type="entry name" value="HPT"/>
    <property type="match status" value="1"/>
</dbReference>
<comment type="caution">
    <text evidence="20">The sequence shown here is derived from an EMBL/GenBank/DDBJ whole genome shotgun (WGS) entry which is preliminary data.</text>
</comment>
<dbReference type="PROSITE" id="PS50110">
    <property type="entry name" value="RESPONSE_REGULATORY"/>
    <property type="match status" value="1"/>
</dbReference>
<dbReference type="PANTHER" id="PTHR43547:SF2">
    <property type="entry name" value="HYBRID SIGNAL TRANSDUCTION HISTIDINE KINASE C"/>
    <property type="match status" value="1"/>
</dbReference>
<evidence type="ECO:0000256" key="12">
    <source>
        <dbReference type="ARBA" id="ARBA00023136"/>
    </source>
</evidence>
<dbReference type="InterPro" id="IPR013783">
    <property type="entry name" value="Ig-like_fold"/>
</dbReference>
<comment type="catalytic activity">
    <reaction evidence="1">
        <text>ATP + protein L-histidine = ADP + protein N-phospho-L-histidine.</text>
        <dbReference type="EC" id="2.7.13.3"/>
    </reaction>
</comment>
<dbReference type="CDD" id="cd00082">
    <property type="entry name" value="HisKA"/>
    <property type="match status" value="1"/>
</dbReference>
<dbReference type="Gene3D" id="1.20.120.160">
    <property type="entry name" value="HPT domain"/>
    <property type="match status" value="1"/>
</dbReference>